<sequence>MAAKVYYTSMRTKRGESLLAKLVRLYKRAGFEEIISPGDLVAIKVHFGEKGNTAYIRPQFIRQVVEQVKLAGGKPFLTDANTLYRGSRANAVDHLITAIENGFDYAVVGAPLIIADGLTGHDYIKVPVNLKHFQEVKIGAAAVHADAFIAVSHFKGHEATGFGGTIKNIGMGLGSRSGKQNMHSDLLPRVNREKCIKCGRCIKWCPADAIAFAGEEGTALISETRCIGCGECVTVCPVQAIAINWKTEADMLQEKMVEYTYGVLKDKVGKCGFISFVTSVSPDCDCCGWSDAPLVADLGILASKDPVALDQACVDLVNQAPVNRISVLGDKQVEDKFRALYPKVDWSVQLRYGEEIGLGTRQYELIEV</sequence>
<keyword evidence="4" id="KW-0004">4Fe-4S</keyword>
<dbReference type="InterPro" id="IPR017900">
    <property type="entry name" value="4Fe4S_Fe_S_CS"/>
</dbReference>
<dbReference type="AlphaFoldDB" id="A0A1T4QS11"/>
<dbReference type="Gene3D" id="3.30.70.20">
    <property type="match status" value="1"/>
</dbReference>
<evidence type="ECO:0000313" key="9">
    <source>
        <dbReference type="EMBL" id="SKA06569.1"/>
    </source>
</evidence>
<dbReference type="Gene3D" id="3.40.50.11440">
    <property type="match status" value="1"/>
</dbReference>
<gene>
    <name evidence="9" type="ORF">SAMN02745885_01782</name>
</gene>
<organism evidence="9 10">
    <name type="scientific">Carboxydocella sporoproducens DSM 16521</name>
    <dbReference type="NCBI Taxonomy" id="1121270"/>
    <lineage>
        <taxon>Bacteria</taxon>
        <taxon>Bacillati</taxon>
        <taxon>Bacillota</taxon>
        <taxon>Clostridia</taxon>
        <taxon>Eubacteriales</taxon>
        <taxon>Clostridiales Family XVI. Incertae Sedis</taxon>
        <taxon>Carboxydocella</taxon>
    </lineage>
</organism>
<evidence type="ECO:0000256" key="2">
    <source>
        <dbReference type="ARBA" id="ARBA00003532"/>
    </source>
</evidence>
<comment type="function">
    <text evidence="2">Ferredoxins are iron-sulfur proteins that transfer electrons in a wide variety of metabolic reactions.</text>
</comment>
<dbReference type="Pfam" id="PF12838">
    <property type="entry name" value="Fer4_7"/>
    <property type="match status" value="1"/>
</dbReference>
<reference evidence="10" key="1">
    <citation type="submission" date="2017-02" db="EMBL/GenBank/DDBJ databases">
        <authorList>
            <person name="Varghese N."/>
            <person name="Submissions S."/>
        </authorList>
    </citation>
    <scope>NUCLEOTIDE SEQUENCE [LARGE SCALE GENOMIC DNA]</scope>
    <source>
        <strain evidence="10">DSM 16521</strain>
    </source>
</reference>
<dbReference type="OrthoDB" id="9781559at2"/>
<keyword evidence="10" id="KW-1185">Reference proteome</keyword>
<evidence type="ECO:0000256" key="5">
    <source>
        <dbReference type="ARBA" id="ARBA00022723"/>
    </source>
</evidence>
<comment type="cofactor">
    <cofactor evidence="1">
        <name>[4Fe-4S] cluster</name>
        <dbReference type="ChEBI" id="CHEBI:49883"/>
    </cofactor>
</comment>
<protein>
    <recommendedName>
        <fullName evidence="3">Ferredoxin</fullName>
    </recommendedName>
</protein>
<evidence type="ECO:0000256" key="3">
    <source>
        <dbReference type="ARBA" id="ARBA00013529"/>
    </source>
</evidence>
<dbReference type="Proteomes" id="UP000189933">
    <property type="component" value="Unassembled WGS sequence"/>
</dbReference>
<dbReference type="SUPFAM" id="SSF54862">
    <property type="entry name" value="4Fe-4S ferredoxins"/>
    <property type="match status" value="1"/>
</dbReference>
<keyword evidence="6" id="KW-0408">Iron</keyword>
<evidence type="ECO:0000259" key="8">
    <source>
        <dbReference type="PROSITE" id="PS51379"/>
    </source>
</evidence>
<dbReference type="PROSITE" id="PS00198">
    <property type="entry name" value="4FE4S_FER_1"/>
    <property type="match status" value="1"/>
</dbReference>
<dbReference type="EMBL" id="FUXM01000021">
    <property type="protein sequence ID" value="SKA06569.1"/>
    <property type="molecule type" value="Genomic_DNA"/>
</dbReference>
<dbReference type="Pfam" id="PF04015">
    <property type="entry name" value="DUF362"/>
    <property type="match status" value="1"/>
</dbReference>
<dbReference type="RefSeq" id="WP_078665822.1">
    <property type="nucleotide sequence ID" value="NZ_FUXM01000021.1"/>
</dbReference>
<dbReference type="PROSITE" id="PS51379">
    <property type="entry name" value="4FE4S_FER_2"/>
    <property type="match status" value="2"/>
</dbReference>
<feature type="domain" description="4Fe-4S ferredoxin-type" evidence="8">
    <location>
        <begin position="186"/>
        <end position="215"/>
    </location>
</feature>
<evidence type="ECO:0000256" key="7">
    <source>
        <dbReference type="ARBA" id="ARBA00023014"/>
    </source>
</evidence>
<dbReference type="InterPro" id="IPR007160">
    <property type="entry name" value="DUF362"/>
</dbReference>
<accession>A0A1T4QS11</accession>
<dbReference type="InterPro" id="IPR017896">
    <property type="entry name" value="4Fe4S_Fe-S-bd"/>
</dbReference>
<proteinExistence type="predicted"/>
<keyword evidence="5" id="KW-0479">Metal-binding</keyword>
<evidence type="ECO:0000313" key="10">
    <source>
        <dbReference type="Proteomes" id="UP000189933"/>
    </source>
</evidence>
<dbReference type="GO" id="GO:0051539">
    <property type="term" value="F:4 iron, 4 sulfur cluster binding"/>
    <property type="evidence" value="ECO:0007669"/>
    <property type="project" value="UniProtKB-KW"/>
</dbReference>
<keyword evidence="7" id="KW-0411">Iron-sulfur</keyword>
<dbReference type="InterPro" id="IPR050157">
    <property type="entry name" value="PSI_iron-sulfur_center"/>
</dbReference>
<evidence type="ECO:0000256" key="1">
    <source>
        <dbReference type="ARBA" id="ARBA00001966"/>
    </source>
</evidence>
<feature type="domain" description="4Fe-4S ferredoxin-type" evidence="8">
    <location>
        <begin position="217"/>
        <end position="246"/>
    </location>
</feature>
<evidence type="ECO:0000256" key="6">
    <source>
        <dbReference type="ARBA" id="ARBA00023004"/>
    </source>
</evidence>
<name>A0A1T4QS11_9FIRM</name>
<dbReference type="PANTHER" id="PTHR24960:SF79">
    <property type="entry name" value="PHOTOSYSTEM I IRON-SULFUR CENTER"/>
    <property type="match status" value="1"/>
</dbReference>
<dbReference type="PANTHER" id="PTHR24960">
    <property type="entry name" value="PHOTOSYSTEM I IRON-SULFUR CENTER-RELATED"/>
    <property type="match status" value="1"/>
</dbReference>
<evidence type="ECO:0000256" key="4">
    <source>
        <dbReference type="ARBA" id="ARBA00022485"/>
    </source>
</evidence>
<dbReference type="GO" id="GO:0046872">
    <property type="term" value="F:metal ion binding"/>
    <property type="evidence" value="ECO:0007669"/>
    <property type="project" value="UniProtKB-KW"/>
</dbReference>